<evidence type="ECO:0000256" key="1">
    <source>
        <dbReference type="ARBA" id="ARBA00008754"/>
    </source>
</evidence>
<comment type="similarity">
    <text evidence="1">Belongs to the LacAB/RpiB family.</text>
</comment>
<evidence type="ECO:0008006" key="5">
    <source>
        <dbReference type="Google" id="ProtNLM"/>
    </source>
</evidence>
<comment type="caution">
    <text evidence="3">The sequence shown here is derived from an EMBL/GenBank/DDBJ whole genome shotgun (WGS) entry which is preliminary data.</text>
</comment>
<dbReference type="NCBIfam" id="TIGR02133">
    <property type="entry name" value="RPI_actino"/>
    <property type="match status" value="1"/>
</dbReference>
<organism evidence="3 4">
    <name type="scientific">Paraconiothyrium brasiliense</name>
    <dbReference type="NCBI Taxonomy" id="300254"/>
    <lineage>
        <taxon>Eukaryota</taxon>
        <taxon>Fungi</taxon>
        <taxon>Dikarya</taxon>
        <taxon>Ascomycota</taxon>
        <taxon>Pezizomycotina</taxon>
        <taxon>Dothideomycetes</taxon>
        <taxon>Pleosporomycetidae</taxon>
        <taxon>Pleosporales</taxon>
        <taxon>Massarineae</taxon>
        <taxon>Didymosphaeriaceae</taxon>
        <taxon>Paraconiothyrium</taxon>
    </lineage>
</organism>
<dbReference type="NCBIfam" id="TIGR00689">
    <property type="entry name" value="rpiB_lacA_lacB"/>
    <property type="match status" value="1"/>
</dbReference>
<name>A0ABR3R3X0_9PLEO</name>
<dbReference type="InterPro" id="IPR051812">
    <property type="entry name" value="SPI_LacAB/RpiB"/>
</dbReference>
<evidence type="ECO:0000313" key="4">
    <source>
        <dbReference type="Proteomes" id="UP001521785"/>
    </source>
</evidence>
<evidence type="ECO:0000313" key="3">
    <source>
        <dbReference type="EMBL" id="KAL1598829.1"/>
    </source>
</evidence>
<gene>
    <name evidence="3" type="ORF">SLS60_007971</name>
</gene>
<accession>A0ABR3R3X0</accession>
<dbReference type="InterPro" id="IPR036569">
    <property type="entry name" value="RpiB_LacA_LacB_sf"/>
</dbReference>
<sequence length="275" mass="29519">MAPKRGLFSLNLDSNADHIYQRVEDHNKEGKEKVKVLESSGPTVGNTSLSIVTKPLEQVVNRTVESVIDGTGKKVHGAEGEVHTSISKSEKGTSTRTVKVKKSDKMSDQKPLRIAIGCDDAGVSYKKAIIKDLEADKRVESVTDVGVPENDKTAYPHIAVDAAQLVASGKADRAILICGTGLGVAISANKVPGIRAVTAHDSFSVERSILSNDCQVLCMGERVVGIELARRLAKEWIGYRFDPNSASAKKVAAISEHERRNYAALLAETKNGPSC</sequence>
<dbReference type="Proteomes" id="UP001521785">
    <property type="component" value="Unassembled WGS sequence"/>
</dbReference>
<dbReference type="InterPro" id="IPR003500">
    <property type="entry name" value="RpiB_LacA_LacB"/>
</dbReference>
<keyword evidence="2" id="KW-0413">Isomerase</keyword>
<dbReference type="EMBL" id="JAKJXO020000011">
    <property type="protein sequence ID" value="KAL1598829.1"/>
    <property type="molecule type" value="Genomic_DNA"/>
</dbReference>
<dbReference type="InterPro" id="IPR011860">
    <property type="entry name" value="Rib-5-P_Isoase_Actino"/>
</dbReference>
<dbReference type="Pfam" id="PF02502">
    <property type="entry name" value="LacAB_rpiB"/>
    <property type="match status" value="1"/>
</dbReference>
<dbReference type="PANTHER" id="PTHR43732:SF1">
    <property type="entry name" value="RIBOSE 5-PHOSPHATE ISOMERASE"/>
    <property type="match status" value="1"/>
</dbReference>
<dbReference type="SUPFAM" id="SSF89623">
    <property type="entry name" value="Ribose/Galactose isomerase RpiB/AlsB"/>
    <property type="match status" value="1"/>
</dbReference>
<protein>
    <recommendedName>
        <fullName evidence="5">Ribose 5-phosphate isomerase B</fullName>
    </recommendedName>
</protein>
<keyword evidence="4" id="KW-1185">Reference proteome</keyword>
<proteinExistence type="inferred from homology"/>
<dbReference type="PANTHER" id="PTHR43732">
    <property type="entry name" value="RIBOSE 5-PHOSPHATE ISOMERASE-RELATED"/>
    <property type="match status" value="1"/>
</dbReference>
<dbReference type="Gene3D" id="3.40.1400.10">
    <property type="entry name" value="Sugar-phosphate isomerase, RpiB/LacA/LacB"/>
    <property type="match status" value="1"/>
</dbReference>
<reference evidence="3 4" key="1">
    <citation type="submission" date="2024-02" db="EMBL/GenBank/DDBJ databases">
        <title>De novo assembly and annotation of 12 fungi associated with fruit tree decline syndrome in Ontario, Canada.</title>
        <authorList>
            <person name="Sulman M."/>
            <person name="Ellouze W."/>
            <person name="Ilyukhin E."/>
        </authorList>
    </citation>
    <scope>NUCLEOTIDE SEQUENCE [LARGE SCALE GENOMIC DNA]</scope>
    <source>
        <strain evidence="3 4">M42-189</strain>
    </source>
</reference>
<evidence type="ECO:0000256" key="2">
    <source>
        <dbReference type="ARBA" id="ARBA00023235"/>
    </source>
</evidence>
<dbReference type="NCBIfam" id="NF004051">
    <property type="entry name" value="PRK05571.1"/>
    <property type="match status" value="1"/>
</dbReference>